<protein>
    <submittedName>
        <fullName evidence="2">Uncharacterized protein</fullName>
    </submittedName>
</protein>
<reference evidence="2" key="1">
    <citation type="submission" date="2019-12" db="EMBL/GenBank/DDBJ databases">
        <title>Genome sequencing and annotation of Brassica cretica.</title>
        <authorList>
            <person name="Studholme D.J."/>
            <person name="Sarris P."/>
        </authorList>
    </citation>
    <scope>NUCLEOTIDE SEQUENCE</scope>
    <source>
        <strain evidence="2">PFS-109/04</strain>
        <tissue evidence="2">Leaf</tissue>
    </source>
</reference>
<proteinExistence type="predicted"/>
<evidence type="ECO:0000313" key="3">
    <source>
        <dbReference type="Proteomes" id="UP000712600"/>
    </source>
</evidence>
<comment type="caution">
    <text evidence="2">The sequence shown here is derived from an EMBL/GenBank/DDBJ whole genome shotgun (WGS) entry which is preliminary data.</text>
</comment>
<dbReference type="AlphaFoldDB" id="A0A8S9SLR3"/>
<name>A0A8S9SLR3_BRACR</name>
<dbReference type="EMBL" id="QGKX02000004">
    <property type="protein sequence ID" value="KAF3602902.1"/>
    <property type="molecule type" value="Genomic_DNA"/>
</dbReference>
<sequence>MRSGIKDSQRLHFPCDMVKMTLCLLSRSYTPGISGNRSHTTTRMTEHTQSNDGSKSPKEDLGLQRKASIRDSEHIDADKDERKQNKEKTRGGKARRSWRQPERPNAGAPEIALRFVF</sequence>
<dbReference type="Proteomes" id="UP000712600">
    <property type="component" value="Unassembled WGS sequence"/>
</dbReference>
<evidence type="ECO:0000313" key="2">
    <source>
        <dbReference type="EMBL" id="KAF3602902.1"/>
    </source>
</evidence>
<feature type="compositionally biased region" description="Basic and acidic residues" evidence="1">
    <location>
        <begin position="55"/>
        <end position="90"/>
    </location>
</feature>
<evidence type="ECO:0000256" key="1">
    <source>
        <dbReference type="SAM" id="MobiDB-lite"/>
    </source>
</evidence>
<feature type="region of interest" description="Disordered" evidence="1">
    <location>
        <begin position="29"/>
        <end position="117"/>
    </location>
</feature>
<gene>
    <name evidence="2" type="ORF">F2Q69_00036716</name>
</gene>
<organism evidence="2 3">
    <name type="scientific">Brassica cretica</name>
    <name type="common">Mustard</name>
    <dbReference type="NCBI Taxonomy" id="69181"/>
    <lineage>
        <taxon>Eukaryota</taxon>
        <taxon>Viridiplantae</taxon>
        <taxon>Streptophyta</taxon>
        <taxon>Embryophyta</taxon>
        <taxon>Tracheophyta</taxon>
        <taxon>Spermatophyta</taxon>
        <taxon>Magnoliopsida</taxon>
        <taxon>eudicotyledons</taxon>
        <taxon>Gunneridae</taxon>
        <taxon>Pentapetalae</taxon>
        <taxon>rosids</taxon>
        <taxon>malvids</taxon>
        <taxon>Brassicales</taxon>
        <taxon>Brassicaceae</taxon>
        <taxon>Brassiceae</taxon>
        <taxon>Brassica</taxon>
    </lineage>
</organism>
<accession>A0A8S9SLR3</accession>
<feature type="compositionally biased region" description="Polar residues" evidence="1">
    <location>
        <begin position="29"/>
        <end position="54"/>
    </location>
</feature>